<evidence type="ECO:0000313" key="2">
    <source>
        <dbReference type="EMBL" id="SHM30762.1"/>
    </source>
</evidence>
<feature type="domain" description="SHS2" evidence="1">
    <location>
        <begin position="38"/>
        <end position="196"/>
    </location>
</feature>
<dbReference type="CDD" id="cd24049">
    <property type="entry name" value="ASKHA_NBD_PilM"/>
    <property type="match status" value="1"/>
</dbReference>
<dbReference type="InterPro" id="IPR005883">
    <property type="entry name" value="PilM"/>
</dbReference>
<dbReference type="InterPro" id="IPR043129">
    <property type="entry name" value="ATPase_NBD"/>
</dbReference>
<dbReference type="InterPro" id="IPR050696">
    <property type="entry name" value="FtsA/MreB"/>
</dbReference>
<name>A0A1M7HQB9_9FIRM</name>
<proteinExistence type="predicted"/>
<evidence type="ECO:0000313" key="3">
    <source>
        <dbReference type="Proteomes" id="UP000184375"/>
    </source>
</evidence>
<dbReference type="Pfam" id="PF11104">
    <property type="entry name" value="PilM_2"/>
    <property type="match status" value="1"/>
</dbReference>
<dbReference type="AlphaFoldDB" id="A0A1M7HQB9"/>
<protein>
    <submittedName>
        <fullName evidence="2">Type IV pilus assembly protein PilM</fullName>
    </submittedName>
</protein>
<dbReference type="Gene3D" id="3.30.1490.300">
    <property type="match status" value="1"/>
</dbReference>
<gene>
    <name evidence="2" type="ORF">SAMN05660826_00746</name>
</gene>
<dbReference type="GO" id="GO:0051301">
    <property type="term" value="P:cell division"/>
    <property type="evidence" value="ECO:0007669"/>
    <property type="project" value="InterPro"/>
</dbReference>
<dbReference type="InterPro" id="IPR003494">
    <property type="entry name" value="SHS2_FtsA"/>
</dbReference>
<reference evidence="3" key="1">
    <citation type="submission" date="2016-11" db="EMBL/GenBank/DDBJ databases">
        <authorList>
            <person name="Varghese N."/>
            <person name="Submissions S."/>
        </authorList>
    </citation>
    <scope>NUCLEOTIDE SEQUENCE [LARGE SCALE GENOMIC DNA]</scope>
    <source>
        <strain evidence="3">DSM 18802</strain>
    </source>
</reference>
<dbReference type="SUPFAM" id="SSF53067">
    <property type="entry name" value="Actin-like ATPase domain"/>
    <property type="match status" value="2"/>
</dbReference>
<dbReference type="SMART" id="SM00842">
    <property type="entry name" value="FtsA"/>
    <property type="match status" value="1"/>
</dbReference>
<dbReference type="STRING" id="447595.SAMN05660826_00746"/>
<keyword evidence="3" id="KW-1185">Reference proteome</keyword>
<evidence type="ECO:0000259" key="1">
    <source>
        <dbReference type="SMART" id="SM00842"/>
    </source>
</evidence>
<dbReference type="Proteomes" id="UP000184375">
    <property type="component" value="Unassembled WGS sequence"/>
</dbReference>
<dbReference type="PANTHER" id="PTHR32432:SF3">
    <property type="entry name" value="ETHANOLAMINE UTILIZATION PROTEIN EUTJ"/>
    <property type="match status" value="1"/>
</dbReference>
<accession>A0A1M7HQB9</accession>
<dbReference type="PANTHER" id="PTHR32432">
    <property type="entry name" value="CELL DIVISION PROTEIN FTSA-RELATED"/>
    <property type="match status" value="1"/>
</dbReference>
<organism evidence="2 3">
    <name type="scientific">Caldanaerovirga acetigignens</name>
    <dbReference type="NCBI Taxonomy" id="447595"/>
    <lineage>
        <taxon>Bacteria</taxon>
        <taxon>Bacillati</taxon>
        <taxon>Bacillota</taxon>
        <taxon>Clostridia</taxon>
        <taxon>Thermosediminibacterales</taxon>
        <taxon>Thermosediminibacteraceae</taxon>
        <taxon>Caldanaerovirga</taxon>
    </lineage>
</organism>
<dbReference type="Gene3D" id="3.30.420.40">
    <property type="match status" value="4"/>
</dbReference>
<sequence>MEKVAELPVWRLKLKAGACNKYFGGRKVGIFGFGSKSFLGVDIGTSRIKAVAVDKGRVLGKGTATIEGNGADDFSKIKSALEIALEQIGVRVSEAVLALGADKAIVRYVLLPKMTEKDLRAGLKYEASKYLPIADQDVVVDFVILEDEVEGEPGKMRVLLAALRRELAEKYYGLFKQTGLKLKAIDLIPLALCRLFRTLGERGNIIAVDIGENFSYVVLLESGKLAFSRAVNIGCREMARVAFPSSLNPAADLVQEIRRSLDFYRMQKKYDYIPERLLICGGGGYISNIESILEEGMGISSEVVTPLGLGPEYAVAVGLALRER</sequence>
<dbReference type="EMBL" id="FRCR01000003">
    <property type="protein sequence ID" value="SHM30762.1"/>
    <property type="molecule type" value="Genomic_DNA"/>
</dbReference>